<evidence type="ECO:0000256" key="1">
    <source>
        <dbReference type="SAM" id="Coils"/>
    </source>
</evidence>
<evidence type="ECO:0000313" key="4">
    <source>
        <dbReference type="Proteomes" id="UP000023152"/>
    </source>
</evidence>
<dbReference type="EMBL" id="ASPP01009641">
    <property type="protein sequence ID" value="ETO23868.1"/>
    <property type="molecule type" value="Genomic_DNA"/>
</dbReference>
<keyword evidence="4" id="KW-1185">Reference proteome</keyword>
<keyword evidence="1" id="KW-0175">Coiled coil</keyword>
<dbReference type="PROSITE" id="PS51886">
    <property type="entry name" value="TLDC"/>
    <property type="match status" value="1"/>
</dbReference>
<dbReference type="InterPro" id="IPR006571">
    <property type="entry name" value="TLDc_dom"/>
</dbReference>
<dbReference type="Proteomes" id="UP000023152">
    <property type="component" value="Unassembled WGS sequence"/>
</dbReference>
<accession>X6NDC9</accession>
<dbReference type="Pfam" id="PF07534">
    <property type="entry name" value="TLD"/>
    <property type="match status" value="1"/>
</dbReference>
<proteinExistence type="predicted"/>
<organism evidence="3 4">
    <name type="scientific">Reticulomyxa filosa</name>
    <dbReference type="NCBI Taxonomy" id="46433"/>
    <lineage>
        <taxon>Eukaryota</taxon>
        <taxon>Sar</taxon>
        <taxon>Rhizaria</taxon>
        <taxon>Retaria</taxon>
        <taxon>Foraminifera</taxon>
        <taxon>Monothalamids</taxon>
        <taxon>Reticulomyxidae</taxon>
        <taxon>Reticulomyxa</taxon>
    </lineage>
</organism>
<evidence type="ECO:0000313" key="3">
    <source>
        <dbReference type="EMBL" id="ETO23868.1"/>
    </source>
</evidence>
<feature type="coiled-coil region" evidence="1">
    <location>
        <begin position="57"/>
        <end position="91"/>
    </location>
</feature>
<protein>
    <recommendedName>
        <fullName evidence="2">TLDc domain-containing protein</fullName>
    </recommendedName>
</protein>
<comment type="caution">
    <text evidence="3">The sequence shown here is derived from an EMBL/GenBank/DDBJ whole genome shotgun (WGS) entry which is preliminary data.</text>
</comment>
<dbReference type="AlphaFoldDB" id="X6NDC9"/>
<dbReference type="PANTHER" id="PTHR23354">
    <property type="entry name" value="NUCLEOLAR PROTEIN 7/ESTROGEN RECEPTOR COACTIVATOR-RELATED"/>
    <property type="match status" value="1"/>
</dbReference>
<sequence length="488" mass="56222">MCKEAQIGWMVQADLLKVLRDLPDSCVYKEFQMKLNDRVSASGGQVILLSVEEHDKITKIEGTSKKVLERIERLQQQMKQLEDNTKLCKERVTQIYKKVVEGIVELEKQTIENIESLHEKKRVCLDEQISQLQNIMEIFKQKSTEINHCLSESELDISQRRAKLGSLLSESNLTYEGGIALEMDWSAAENDPMDINIQVQMTEDVQTVLYTLLKQNMMIRQNGAINITEAEINDVDDKPYVEVKWSMNAFSRECRDDTCMVDVEMTKQTWSQPESLEGVQELTRGRLEFLDWKLAKKVAIEGGIKKQSYNGRVTIGDEKEYEMEWNETYLIRMRACDRKCTWYTPYSETVAFKTIPPIKFHSSILTTEEEAALLSFIPERLTKVSLLYRASRHGFKARNFHSKCDGKGPTLLLVLSEKYGHVFGGYTEVPWASHGAWKKDARAFVFLLRNTKGYSPKKWRVRPEGENHAVGHNALYGPIFGSIYLPPH</sequence>
<name>X6NDC9_RETFI</name>
<dbReference type="OrthoDB" id="25620at2759"/>
<reference evidence="3 4" key="1">
    <citation type="journal article" date="2013" name="Curr. Biol.">
        <title>The Genome of the Foraminiferan Reticulomyxa filosa.</title>
        <authorList>
            <person name="Glockner G."/>
            <person name="Hulsmann N."/>
            <person name="Schleicher M."/>
            <person name="Noegel A.A."/>
            <person name="Eichinger L."/>
            <person name="Gallinger C."/>
            <person name="Pawlowski J."/>
            <person name="Sierra R."/>
            <person name="Euteneuer U."/>
            <person name="Pillet L."/>
            <person name="Moustafa A."/>
            <person name="Platzer M."/>
            <person name="Groth M."/>
            <person name="Szafranski K."/>
            <person name="Schliwa M."/>
        </authorList>
    </citation>
    <scope>NUCLEOTIDE SEQUENCE [LARGE SCALE GENOMIC DNA]</scope>
</reference>
<evidence type="ECO:0000259" key="2">
    <source>
        <dbReference type="PROSITE" id="PS51886"/>
    </source>
</evidence>
<gene>
    <name evidence="3" type="ORF">RFI_13300</name>
</gene>
<feature type="domain" description="TLDc" evidence="2">
    <location>
        <begin position="359"/>
        <end position="488"/>
    </location>
</feature>